<dbReference type="EMBL" id="MG649966">
    <property type="protein sequence ID" value="AUG85123.1"/>
    <property type="molecule type" value="Genomic_DNA"/>
</dbReference>
<dbReference type="InterPro" id="IPR023191">
    <property type="entry name" value="DNMP_kinase_N"/>
</dbReference>
<evidence type="ECO:0000313" key="1">
    <source>
        <dbReference type="EMBL" id="AUG85123.1"/>
    </source>
</evidence>
<dbReference type="InterPro" id="IPR027417">
    <property type="entry name" value="P-loop_NTPase"/>
</dbReference>
<sequence length="215" mass="24364">MKNKCTAGFARSGKDTFAGFLADKLNMDTYALAQPIKDIMCALFGWGDEHRDGSYKEIEMLYSISPETLDQAGILYNQYGLDNYEAFHDCWDKLVILFGIEIREDDLGYCVISPRRAFQLFGTEWGRTIHDDIWLEIAPKENTIITDVRFDNEAKYFNALGAEIIHIERPGFRPVTNGHASEAGVSYELVDFFIVNDKGLKELQEAANEVAKAVK</sequence>
<keyword evidence="2" id="KW-1185">Reference proteome</keyword>
<dbReference type="GO" id="GO:0016787">
    <property type="term" value="F:hydrolase activity"/>
    <property type="evidence" value="ECO:0007669"/>
    <property type="project" value="UniProtKB-KW"/>
</dbReference>
<dbReference type="InterPro" id="IPR048444">
    <property type="entry name" value="DNMK"/>
</dbReference>
<dbReference type="SUPFAM" id="SSF52540">
    <property type="entry name" value="P-loop containing nucleoside triphosphate hydrolases"/>
    <property type="match status" value="1"/>
</dbReference>
<accession>A0A2H5BGK8</accession>
<name>A0A2H5BGK8_9CAUD</name>
<keyword evidence="1" id="KW-0378">Hydrolase</keyword>
<protein>
    <submittedName>
        <fullName evidence="1">Putative hydrolase</fullName>
    </submittedName>
</protein>
<gene>
    <name evidence="1" type="ORF">CETO_141</name>
</gene>
<dbReference type="Gene3D" id="3.40.50.300">
    <property type="entry name" value="P-loop containing nucleotide triphosphate hydrolases"/>
    <property type="match status" value="1"/>
</dbReference>
<evidence type="ECO:0000313" key="2">
    <source>
        <dbReference type="Proteomes" id="UP000240819"/>
    </source>
</evidence>
<dbReference type="Pfam" id="PF21448">
    <property type="entry name" value="DNMK"/>
    <property type="match status" value="2"/>
</dbReference>
<organism evidence="1 2">
    <name type="scientific">Vibrio phage Ceto</name>
    <dbReference type="NCBI Taxonomy" id="2570300"/>
    <lineage>
        <taxon>Viruses</taxon>
        <taxon>Duplodnaviria</taxon>
        <taxon>Heunggongvirae</taxon>
        <taxon>Uroviricota</taxon>
        <taxon>Caudoviricetes</taxon>
        <taxon>Demerecviridae</taxon>
        <taxon>Ermolyevavirinae</taxon>
        <taxon>Cetovirus</taxon>
        <taxon>Cetovirus ceto</taxon>
    </lineage>
</organism>
<proteinExistence type="predicted"/>
<reference evidence="1 2" key="1">
    <citation type="submission" date="2017-12" db="EMBL/GenBank/DDBJ databases">
        <authorList>
            <person name="Lestochi C.V."/>
            <person name="Miller K.C."/>
            <person name="Miller J.S."/>
            <person name="Stanton M.L."/>
            <person name="Broussard G.W."/>
        </authorList>
    </citation>
    <scope>NUCLEOTIDE SEQUENCE [LARGE SCALE GENOMIC DNA]</scope>
</reference>
<dbReference type="Proteomes" id="UP000240819">
    <property type="component" value="Segment"/>
</dbReference>
<dbReference type="Gene3D" id="1.10.238.70">
    <property type="match status" value="1"/>
</dbReference>